<evidence type="ECO:0000313" key="1">
    <source>
        <dbReference type="EMBL" id="MED6161301.1"/>
    </source>
</evidence>
<accession>A0ABU6UJR5</accession>
<comment type="caution">
    <text evidence="1">The sequence shown here is derived from an EMBL/GenBank/DDBJ whole genome shotgun (WGS) entry which is preliminary data.</text>
</comment>
<sequence>MERQEVTTFTFVKQKKPFNIAFQPIAGICVNGSMQRGWVLQVAFALVILFPPNHSLHTATRLSPLRSYVAPPRARHTYTHPRLSSSASHRSFLRRAAGATTFKPSRIFEVRCSLSSSSFKSANHPQQIFKHYKKRSIFRRLCCFVFLRRHRFKVSPLLLLIVSAS</sequence>
<protein>
    <submittedName>
        <fullName evidence="1">Uncharacterized protein</fullName>
    </submittedName>
</protein>
<feature type="non-terminal residue" evidence="1">
    <location>
        <position position="165"/>
    </location>
</feature>
<dbReference type="Proteomes" id="UP001341840">
    <property type="component" value="Unassembled WGS sequence"/>
</dbReference>
<evidence type="ECO:0000313" key="2">
    <source>
        <dbReference type="Proteomes" id="UP001341840"/>
    </source>
</evidence>
<name>A0ABU6UJR5_9FABA</name>
<keyword evidence="2" id="KW-1185">Reference proteome</keyword>
<dbReference type="EMBL" id="JASCZI010121340">
    <property type="protein sequence ID" value="MED6161301.1"/>
    <property type="molecule type" value="Genomic_DNA"/>
</dbReference>
<proteinExistence type="predicted"/>
<organism evidence="1 2">
    <name type="scientific">Stylosanthes scabra</name>
    <dbReference type="NCBI Taxonomy" id="79078"/>
    <lineage>
        <taxon>Eukaryota</taxon>
        <taxon>Viridiplantae</taxon>
        <taxon>Streptophyta</taxon>
        <taxon>Embryophyta</taxon>
        <taxon>Tracheophyta</taxon>
        <taxon>Spermatophyta</taxon>
        <taxon>Magnoliopsida</taxon>
        <taxon>eudicotyledons</taxon>
        <taxon>Gunneridae</taxon>
        <taxon>Pentapetalae</taxon>
        <taxon>rosids</taxon>
        <taxon>fabids</taxon>
        <taxon>Fabales</taxon>
        <taxon>Fabaceae</taxon>
        <taxon>Papilionoideae</taxon>
        <taxon>50 kb inversion clade</taxon>
        <taxon>dalbergioids sensu lato</taxon>
        <taxon>Dalbergieae</taxon>
        <taxon>Pterocarpus clade</taxon>
        <taxon>Stylosanthes</taxon>
    </lineage>
</organism>
<gene>
    <name evidence="1" type="ORF">PIB30_059434</name>
</gene>
<reference evidence="1 2" key="1">
    <citation type="journal article" date="2023" name="Plants (Basel)">
        <title>Bridging the Gap: Combining Genomics and Transcriptomics Approaches to Understand Stylosanthes scabra, an Orphan Legume from the Brazilian Caatinga.</title>
        <authorList>
            <person name="Ferreira-Neto J.R.C."/>
            <person name="da Silva M.D."/>
            <person name="Binneck E."/>
            <person name="de Melo N.F."/>
            <person name="da Silva R.H."/>
            <person name="de Melo A.L.T.M."/>
            <person name="Pandolfi V."/>
            <person name="Bustamante F.O."/>
            <person name="Brasileiro-Vidal A.C."/>
            <person name="Benko-Iseppon A.M."/>
        </authorList>
    </citation>
    <scope>NUCLEOTIDE SEQUENCE [LARGE SCALE GENOMIC DNA]</scope>
    <source>
        <tissue evidence="1">Leaves</tissue>
    </source>
</reference>